<feature type="transmembrane region" description="Helical" evidence="1">
    <location>
        <begin position="86"/>
        <end position="110"/>
    </location>
</feature>
<feature type="transmembrane region" description="Helical" evidence="1">
    <location>
        <begin position="52"/>
        <end position="74"/>
    </location>
</feature>
<accession>A0A2V3A8G6</accession>
<organism evidence="2 3">
    <name type="scientific">Cytobacillus oceanisediminis</name>
    <dbReference type="NCBI Taxonomy" id="665099"/>
    <lineage>
        <taxon>Bacteria</taxon>
        <taxon>Bacillati</taxon>
        <taxon>Bacillota</taxon>
        <taxon>Bacilli</taxon>
        <taxon>Bacillales</taxon>
        <taxon>Bacillaceae</taxon>
        <taxon>Cytobacillus</taxon>
    </lineage>
</organism>
<keyword evidence="1" id="KW-1133">Transmembrane helix</keyword>
<dbReference type="RefSeq" id="WP_110063382.1">
    <property type="nucleotide sequence ID" value="NZ_QGTW01000001.1"/>
</dbReference>
<proteinExistence type="predicted"/>
<comment type="caution">
    <text evidence="2">The sequence shown here is derived from an EMBL/GenBank/DDBJ whole genome shotgun (WGS) entry which is preliminary data.</text>
</comment>
<dbReference type="OrthoDB" id="4181710at2"/>
<keyword evidence="1" id="KW-0472">Membrane</keyword>
<evidence type="ECO:0000313" key="2">
    <source>
        <dbReference type="EMBL" id="PWW32461.1"/>
    </source>
</evidence>
<feature type="transmembrane region" description="Helical" evidence="1">
    <location>
        <begin position="14"/>
        <end position="32"/>
    </location>
</feature>
<dbReference type="Proteomes" id="UP000247150">
    <property type="component" value="Unassembled WGS sequence"/>
</dbReference>
<evidence type="ECO:0000313" key="3">
    <source>
        <dbReference type="Proteomes" id="UP000247150"/>
    </source>
</evidence>
<dbReference type="AlphaFoldDB" id="A0A2V3A8G6"/>
<protein>
    <submittedName>
        <fullName evidence="2">Uncharacterized protein DUF3995</fullName>
    </submittedName>
</protein>
<dbReference type="EMBL" id="QGTW01000001">
    <property type="protein sequence ID" value="PWW32461.1"/>
    <property type="molecule type" value="Genomic_DNA"/>
</dbReference>
<name>A0A2V3A8G6_9BACI</name>
<gene>
    <name evidence="2" type="ORF">DFO73_101726</name>
</gene>
<keyword evidence="1" id="KW-0812">Transmembrane</keyword>
<evidence type="ECO:0000256" key="1">
    <source>
        <dbReference type="SAM" id="Phobius"/>
    </source>
</evidence>
<reference evidence="2 3" key="1">
    <citation type="submission" date="2018-05" db="EMBL/GenBank/DDBJ databases">
        <title>Freshwater and sediment microbial communities from various areas in North America, analyzing microbe dynamics in response to fracking.</title>
        <authorList>
            <person name="Lamendella R."/>
        </authorList>
    </citation>
    <scope>NUCLEOTIDE SEQUENCE [LARGE SCALE GENOMIC DNA]</scope>
    <source>
        <strain evidence="2 3">15_TX</strain>
    </source>
</reference>
<sequence length="181" mass="20600">MNNNKNTVGNKKSYWGYVAGVCAILYAAPHLWWGLGIDFAFPGKYNSASNNFWSVAIGFWGMGLVAVLAALFCLSFVRPWGKKIPSLLLVIPGWVSAAGLTFWGLGYFYLRFFLGVNRVTSTEAFIYYDTNVHSVIWGYVWYTLFLIWGLSLCFTVLNYQRKLKLNHMPKSYNNDKSAKML</sequence>
<feature type="transmembrane region" description="Helical" evidence="1">
    <location>
        <begin position="139"/>
        <end position="159"/>
    </location>
</feature>